<keyword evidence="2" id="KW-1185">Reference proteome</keyword>
<dbReference type="Proteomes" id="UP000805649">
    <property type="component" value="Unassembled WGS sequence"/>
</dbReference>
<comment type="caution">
    <text evidence="1">The sequence shown here is derived from an EMBL/GenBank/DDBJ whole genome shotgun (WGS) entry which is preliminary data.</text>
</comment>
<evidence type="ECO:0000313" key="2">
    <source>
        <dbReference type="Proteomes" id="UP000805649"/>
    </source>
</evidence>
<sequence>MSDDGPPLLRPIPRRPFDFNYMSPTPPDEDSSSPSPNPDIDLSRLYNGQTASSDAGSLPRAQSIMNLTASTLFGIYSPTAYGRDRDGNERDEPDTPWGTGSQTPIKRPSVDDSTFELMKDRSTLLRRRTSQRGPKPQPPSTAASTLFTLSRITLLFIIGMGYGVMVTRLQNEHRFSSFQVESIITPSYDWQYLSLWGLSGVVLGGLLPWFDRVWEDAFGKEEDLPEERDSSSPEDVSPVKDWALVVRSIGAFVGIVFAIRKLPWASTLQVSLTLALVNPFLWYLIDRSKPGFLLSMAVGVAGSAVLLGINPDVMPTPSSLTYRNESDRAYSEPSTLGGLARQETIETGIWMLSVLFCSCVCFGNIGRRLAINKSATARGRWAGIR</sequence>
<accession>A0ACC3YFY0</accession>
<protein>
    <submittedName>
        <fullName evidence="1">Insig domain-containing protein</fullName>
    </submittedName>
</protein>
<reference evidence="1 2" key="1">
    <citation type="journal article" date="2020" name="Phytopathology">
        <title>Genome Sequence Resources of Colletotrichum truncatum, C. plurivorum, C. musicola, and C. sojae: Four Species Pathogenic to Soybean (Glycine max).</title>
        <authorList>
            <person name="Rogerio F."/>
            <person name="Boufleur T.R."/>
            <person name="Ciampi-Guillardi M."/>
            <person name="Sukno S.A."/>
            <person name="Thon M.R."/>
            <person name="Massola Junior N.S."/>
            <person name="Baroncelli R."/>
        </authorList>
    </citation>
    <scope>NUCLEOTIDE SEQUENCE [LARGE SCALE GENOMIC DNA]</scope>
    <source>
        <strain evidence="1 2">CMES1059</strain>
    </source>
</reference>
<name>A0ACC3YFY0_COLTU</name>
<proteinExistence type="predicted"/>
<evidence type="ECO:0000313" key="1">
    <source>
        <dbReference type="EMBL" id="KAL0930798.1"/>
    </source>
</evidence>
<gene>
    <name evidence="1" type="ORF">CTRU02_213533</name>
</gene>
<dbReference type="EMBL" id="VUJX02000010">
    <property type="protein sequence ID" value="KAL0930798.1"/>
    <property type="molecule type" value="Genomic_DNA"/>
</dbReference>
<organism evidence="1 2">
    <name type="scientific">Colletotrichum truncatum</name>
    <name type="common">Anthracnose fungus</name>
    <name type="synonym">Colletotrichum capsici</name>
    <dbReference type="NCBI Taxonomy" id="5467"/>
    <lineage>
        <taxon>Eukaryota</taxon>
        <taxon>Fungi</taxon>
        <taxon>Dikarya</taxon>
        <taxon>Ascomycota</taxon>
        <taxon>Pezizomycotina</taxon>
        <taxon>Sordariomycetes</taxon>
        <taxon>Hypocreomycetidae</taxon>
        <taxon>Glomerellales</taxon>
        <taxon>Glomerellaceae</taxon>
        <taxon>Colletotrichum</taxon>
        <taxon>Colletotrichum truncatum species complex</taxon>
    </lineage>
</organism>